<keyword evidence="8" id="KW-0539">Nucleus</keyword>
<organism evidence="11 12">
    <name type="scientific">Nematostella vectensis</name>
    <name type="common">Starlet sea anemone</name>
    <dbReference type="NCBI Taxonomy" id="45351"/>
    <lineage>
        <taxon>Eukaryota</taxon>
        <taxon>Metazoa</taxon>
        <taxon>Cnidaria</taxon>
        <taxon>Anthozoa</taxon>
        <taxon>Hexacorallia</taxon>
        <taxon>Actiniaria</taxon>
        <taxon>Edwardsiidae</taxon>
        <taxon>Nematostella</taxon>
    </lineage>
</organism>
<dbReference type="eggNOG" id="KOG1598">
    <property type="taxonomic scope" value="Eukaryota"/>
</dbReference>
<comment type="subcellular location">
    <subcellularLocation>
        <location evidence="1">Nucleus</location>
    </subcellularLocation>
</comment>
<sequence>VTALRLVSRMKRDWIHHGRRPSGLCGAALLVASRLHSFNRSVREVVKVVRISDTTIRKRLGEFKDTPSSQLTIDEFHKIDLEEEQDPPCFTHARKKAKQQAEDVVNPEITQEVE</sequence>
<proteinExistence type="inferred from homology"/>
<dbReference type="GO" id="GO:0008270">
    <property type="term" value="F:zinc ion binding"/>
    <property type="evidence" value="ECO:0007669"/>
    <property type="project" value="UniProtKB-KW"/>
</dbReference>
<dbReference type="HOGENOM" id="CLU_126069_0_0_1"/>
<feature type="non-terminal residue" evidence="11">
    <location>
        <position position="1"/>
    </location>
</feature>
<comment type="similarity">
    <text evidence="2">Belongs to the TFIIB family.</text>
</comment>
<feature type="domain" description="Transcription factor TFIIB cyclin-like" evidence="10">
    <location>
        <begin position="2"/>
        <end position="65"/>
    </location>
</feature>
<dbReference type="GO" id="GO:0005634">
    <property type="term" value="C:nucleus"/>
    <property type="evidence" value="ECO:0007669"/>
    <property type="project" value="UniProtKB-SubCell"/>
</dbReference>
<dbReference type="PhylomeDB" id="A7SDS2"/>
<dbReference type="PANTHER" id="PTHR11618:SF4">
    <property type="entry name" value="TRANSCRIPTION FACTOR IIIB 90 KDA SUBUNIT"/>
    <property type="match status" value="1"/>
</dbReference>
<dbReference type="InterPro" id="IPR000812">
    <property type="entry name" value="TFIIB"/>
</dbReference>
<dbReference type="PANTHER" id="PTHR11618">
    <property type="entry name" value="TRANSCRIPTION INITIATION FACTOR IIB-RELATED"/>
    <property type="match status" value="1"/>
</dbReference>
<dbReference type="STRING" id="45351.A7SDS2"/>
<dbReference type="GO" id="GO:0017025">
    <property type="term" value="F:TBP-class protein binding"/>
    <property type="evidence" value="ECO:0007669"/>
    <property type="project" value="InterPro"/>
</dbReference>
<dbReference type="InterPro" id="IPR013150">
    <property type="entry name" value="TFIIB_cyclin"/>
</dbReference>
<dbReference type="EMBL" id="DS469632">
    <property type="protein sequence ID" value="EDO38125.1"/>
    <property type="molecule type" value="Genomic_DNA"/>
</dbReference>
<dbReference type="Gene3D" id="1.10.472.10">
    <property type="entry name" value="Cyclin-like"/>
    <property type="match status" value="1"/>
</dbReference>
<evidence type="ECO:0000256" key="2">
    <source>
        <dbReference type="ARBA" id="ARBA00010857"/>
    </source>
</evidence>
<dbReference type="CDD" id="cd20554">
    <property type="entry name" value="CYCLIN_TFIIIB90_rpt2"/>
    <property type="match status" value="1"/>
</dbReference>
<dbReference type="GO" id="GO:0070897">
    <property type="term" value="P:transcription preinitiation complex assembly"/>
    <property type="evidence" value="ECO:0007669"/>
    <property type="project" value="InterPro"/>
</dbReference>
<keyword evidence="12" id="KW-1185">Reference proteome</keyword>
<protein>
    <recommendedName>
        <fullName evidence="10">Transcription factor TFIIB cyclin-like domain-containing protein</fullName>
    </recommendedName>
</protein>
<feature type="region of interest" description="Disordered" evidence="9">
    <location>
        <begin position="92"/>
        <end position="114"/>
    </location>
</feature>
<evidence type="ECO:0000256" key="1">
    <source>
        <dbReference type="ARBA" id="ARBA00004123"/>
    </source>
</evidence>
<evidence type="ECO:0000256" key="3">
    <source>
        <dbReference type="ARBA" id="ARBA00022723"/>
    </source>
</evidence>
<dbReference type="InterPro" id="IPR036915">
    <property type="entry name" value="Cyclin-like_sf"/>
</dbReference>
<reference evidence="11 12" key="1">
    <citation type="journal article" date="2007" name="Science">
        <title>Sea anemone genome reveals ancestral eumetazoan gene repertoire and genomic organization.</title>
        <authorList>
            <person name="Putnam N.H."/>
            <person name="Srivastava M."/>
            <person name="Hellsten U."/>
            <person name="Dirks B."/>
            <person name="Chapman J."/>
            <person name="Salamov A."/>
            <person name="Terry A."/>
            <person name="Shapiro H."/>
            <person name="Lindquist E."/>
            <person name="Kapitonov V.V."/>
            <person name="Jurka J."/>
            <person name="Genikhovich G."/>
            <person name="Grigoriev I.V."/>
            <person name="Lucas S.M."/>
            <person name="Steele R.E."/>
            <person name="Finnerty J.R."/>
            <person name="Technau U."/>
            <person name="Martindale M.Q."/>
            <person name="Rokhsar D.S."/>
        </authorList>
    </citation>
    <scope>NUCLEOTIDE SEQUENCE [LARGE SCALE GENOMIC DNA]</scope>
    <source>
        <strain evidence="12">CH2 X CH6</strain>
    </source>
</reference>
<keyword evidence="4" id="KW-0863">Zinc-finger</keyword>
<dbReference type="FunFam" id="1.10.472.10:FF:000002">
    <property type="entry name" value="Transcription factor IIIB 90 kDa subunit"/>
    <property type="match status" value="1"/>
</dbReference>
<keyword evidence="5" id="KW-0862">Zinc</keyword>
<evidence type="ECO:0000313" key="12">
    <source>
        <dbReference type="Proteomes" id="UP000001593"/>
    </source>
</evidence>
<evidence type="ECO:0000259" key="10">
    <source>
        <dbReference type="Pfam" id="PF00382"/>
    </source>
</evidence>
<name>A7SDS2_NEMVE</name>
<evidence type="ECO:0000256" key="8">
    <source>
        <dbReference type="ARBA" id="ARBA00023242"/>
    </source>
</evidence>
<dbReference type="Pfam" id="PF00382">
    <property type="entry name" value="TFIIB"/>
    <property type="match status" value="1"/>
</dbReference>
<feature type="non-terminal residue" evidence="11">
    <location>
        <position position="114"/>
    </location>
</feature>
<dbReference type="AlphaFoldDB" id="A7SDS2"/>
<evidence type="ECO:0000256" key="7">
    <source>
        <dbReference type="ARBA" id="ARBA00023163"/>
    </source>
</evidence>
<keyword evidence="3" id="KW-0479">Metal-binding</keyword>
<keyword evidence="6" id="KW-0805">Transcription regulation</keyword>
<evidence type="ECO:0000256" key="4">
    <source>
        <dbReference type="ARBA" id="ARBA00022771"/>
    </source>
</evidence>
<dbReference type="SUPFAM" id="SSF47954">
    <property type="entry name" value="Cyclin-like"/>
    <property type="match status" value="1"/>
</dbReference>
<keyword evidence="7" id="KW-0804">Transcription</keyword>
<evidence type="ECO:0000256" key="6">
    <source>
        <dbReference type="ARBA" id="ARBA00023015"/>
    </source>
</evidence>
<dbReference type="Proteomes" id="UP000001593">
    <property type="component" value="Unassembled WGS sequence"/>
</dbReference>
<evidence type="ECO:0000256" key="9">
    <source>
        <dbReference type="SAM" id="MobiDB-lite"/>
    </source>
</evidence>
<dbReference type="InParanoid" id="A7SDS2"/>
<accession>A7SDS2</accession>
<evidence type="ECO:0000313" key="11">
    <source>
        <dbReference type="EMBL" id="EDO38125.1"/>
    </source>
</evidence>
<evidence type="ECO:0000256" key="5">
    <source>
        <dbReference type="ARBA" id="ARBA00022833"/>
    </source>
</evidence>
<gene>
    <name evidence="11" type="ORF">NEMVEDRAFT_v1g114480</name>
</gene>